<organism evidence="2 3">
    <name type="scientific">Rouxiella badensis</name>
    <dbReference type="NCBI Taxonomy" id="1646377"/>
    <lineage>
        <taxon>Bacteria</taxon>
        <taxon>Pseudomonadati</taxon>
        <taxon>Pseudomonadota</taxon>
        <taxon>Gammaproteobacteria</taxon>
        <taxon>Enterobacterales</taxon>
        <taxon>Yersiniaceae</taxon>
        <taxon>Rouxiella</taxon>
    </lineage>
</organism>
<gene>
    <name evidence="2" type="ORF">BS640_14245</name>
</gene>
<keyword evidence="1" id="KW-0472">Membrane</keyword>
<keyword evidence="3" id="KW-1185">Reference proteome</keyword>
<evidence type="ECO:0000256" key="1">
    <source>
        <dbReference type="SAM" id="Phobius"/>
    </source>
</evidence>
<keyword evidence="1" id="KW-0812">Transmembrane</keyword>
<dbReference type="STRING" id="1646377.BS640_14245"/>
<dbReference type="AlphaFoldDB" id="A0A1X0WDI6"/>
<feature type="transmembrane region" description="Helical" evidence="1">
    <location>
        <begin position="35"/>
        <end position="56"/>
    </location>
</feature>
<accession>A0A1X0WDI6</accession>
<sequence>MKQDVIMLILAIIFIVIMFGTTMSITVRAKGLKKAYWLLCSFLIGIGSLSFIYFLAFPEHPGFSANRPAGEIPPELMFAATLTRTGIAAALLGFLVHGIWRLIGFFGKRDAS</sequence>
<keyword evidence="1" id="KW-1133">Transmembrane helix</keyword>
<feature type="transmembrane region" description="Helical" evidence="1">
    <location>
        <begin position="76"/>
        <end position="100"/>
    </location>
</feature>
<dbReference type="Proteomes" id="UP000192536">
    <property type="component" value="Unassembled WGS sequence"/>
</dbReference>
<protein>
    <submittedName>
        <fullName evidence="2">Uncharacterized protein</fullName>
    </submittedName>
</protein>
<dbReference type="RefSeq" id="WP_017491807.1">
    <property type="nucleotide sequence ID" value="NZ_CAUQAZ010000055.1"/>
</dbReference>
<reference evidence="2 3" key="1">
    <citation type="journal article" date="2017" name="Int. J. Syst. Evol. Microbiol.">
        <title>Rouxiella badensis sp. nov. and Rouxiella silvae sp. nov. isolated from peat bog soil in Germany and emendation of the genus description.</title>
        <authorList>
            <person name="Le Fleche-Mateos A."/>
            <person name="Kugler J.H."/>
            <person name="Hansen S.H."/>
            <person name="Syldatk C."/>
            <person name="Hausmann R."/>
            <person name="Lomprez F."/>
            <person name="Vandenbogaert M."/>
            <person name="Manuguerra J.C."/>
            <person name="Grimont P.A."/>
        </authorList>
    </citation>
    <scope>NUCLEOTIDE SEQUENCE [LARGE SCALE GENOMIC DNA]</scope>
    <source>
        <strain evidence="2 3">DSM 100043</strain>
    </source>
</reference>
<dbReference type="EMBL" id="MRWE01000023">
    <property type="protein sequence ID" value="ORJ24819.1"/>
    <property type="molecule type" value="Genomic_DNA"/>
</dbReference>
<comment type="caution">
    <text evidence="2">The sequence shown here is derived from an EMBL/GenBank/DDBJ whole genome shotgun (WGS) entry which is preliminary data.</text>
</comment>
<name>A0A1X0WDI6_9GAMM</name>
<proteinExistence type="predicted"/>
<evidence type="ECO:0000313" key="3">
    <source>
        <dbReference type="Proteomes" id="UP000192536"/>
    </source>
</evidence>
<evidence type="ECO:0000313" key="2">
    <source>
        <dbReference type="EMBL" id="ORJ24819.1"/>
    </source>
</evidence>
<feature type="transmembrane region" description="Helical" evidence="1">
    <location>
        <begin position="6"/>
        <end position="23"/>
    </location>
</feature>